<evidence type="ECO:0000313" key="1">
    <source>
        <dbReference type="EMBL" id="MCY0150884.1"/>
    </source>
</evidence>
<dbReference type="Proteomes" id="UP001073227">
    <property type="component" value="Unassembled WGS sequence"/>
</dbReference>
<dbReference type="EMBL" id="JAOVZR010000004">
    <property type="protein sequence ID" value="MCY0150884.1"/>
    <property type="molecule type" value="Genomic_DNA"/>
</dbReference>
<keyword evidence="2" id="KW-1185">Reference proteome</keyword>
<reference evidence="1" key="1">
    <citation type="submission" date="2022-10" db="EMBL/GenBank/DDBJ databases">
        <title>Hoeflea sp. G2-23, isolated from marine algae.</title>
        <authorList>
            <person name="Kristyanto S."/>
            <person name="Kim J.M."/>
            <person name="Jeon C.O."/>
        </authorList>
    </citation>
    <scope>NUCLEOTIDE SEQUENCE</scope>
    <source>
        <strain evidence="1">G2-23</strain>
    </source>
</reference>
<sequence length="172" mass="17143">MTAATLKASVAISETGAGAIGQSVYWNGALEYLQVLSDGTTAGKADLSYVAEIEVATGANSDIDLAGSLTNALGESFAAAELVAIMIKNIQLDGTANTTDLTLDGSVTASFVGFLDATSTIGPIKPGGVFFMAAGDADGIGAVAATTADILRITNSSGATNKFMIAILARSA</sequence>
<evidence type="ECO:0000313" key="2">
    <source>
        <dbReference type="Proteomes" id="UP001073227"/>
    </source>
</evidence>
<organism evidence="1 2">
    <name type="scientific">Hoeflea algicola</name>
    <dbReference type="NCBI Taxonomy" id="2983763"/>
    <lineage>
        <taxon>Bacteria</taxon>
        <taxon>Pseudomonadati</taxon>
        <taxon>Pseudomonadota</taxon>
        <taxon>Alphaproteobacteria</taxon>
        <taxon>Hyphomicrobiales</taxon>
        <taxon>Rhizobiaceae</taxon>
        <taxon>Hoeflea</taxon>
    </lineage>
</organism>
<dbReference type="RefSeq" id="WP_267656623.1">
    <property type="nucleotide sequence ID" value="NZ_JAOVZR010000004.1"/>
</dbReference>
<gene>
    <name evidence="1" type="ORF">OEG84_25090</name>
</gene>
<name>A0ABT3ZGF4_9HYPH</name>
<proteinExistence type="predicted"/>
<accession>A0ABT3ZGF4</accession>
<protein>
    <submittedName>
        <fullName evidence="1">Uncharacterized protein</fullName>
    </submittedName>
</protein>
<comment type="caution">
    <text evidence="1">The sequence shown here is derived from an EMBL/GenBank/DDBJ whole genome shotgun (WGS) entry which is preliminary data.</text>
</comment>